<feature type="domain" description="Non-haem dioxygenase N-terminal" evidence="3">
    <location>
        <begin position="14"/>
        <end position="94"/>
    </location>
</feature>
<feature type="domain" description="Isopenicillin N synthase-like Fe(2+) 2OG dioxygenase" evidence="2">
    <location>
        <begin position="147"/>
        <end position="224"/>
    </location>
</feature>
<accession>A0A0K8MGN5</accession>
<name>A0A0K8MGN5_9PROT</name>
<evidence type="ECO:0000256" key="1">
    <source>
        <dbReference type="ARBA" id="ARBA00001954"/>
    </source>
</evidence>
<comment type="cofactor">
    <cofactor evidence="1">
        <name>Fe(2+)</name>
        <dbReference type="ChEBI" id="CHEBI:29033"/>
    </cofactor>
</comment>
<dbReference type="InterPro" id="IPR044861">
    <property type="entry name" value="IPNS-like_FE2OG_OXY"/>
</dbReference>
<dbReference type="Pfam" id="PF03171">
    <property type="entry name" value="2OG-FeII_Oxy"/>
    <property type="match status" value="1"/>
</dbReference>
<evidence type="ECO:0000259" key="3">
    <source>
        <dbReference type="Pfam" id="PF14226"/>
    </source>
</evidence>
<sequence length="240" mass="27731">MYVQTVDFKSLHASENFVDSLRSTGFSVVKNHPVSPDLICDTFREWEKFFAGTEKHAYTFDPCVQAGYFPFKSENAKGYTVKDLKEFYHYYTWHGLPDGLSQNTVHLYEILEEVACTFLGWIEENTPQDLRETFCMSLPDMARHSRNSLLRILHYPPLTENEEEGAIRAHAHEDINLITVFPAASTSGLQVRDLVGEWHDVQCEPGEVVINAGDMLQMLTRRYYSLPGWVKTLAFRRRLQ</sequence>
<dbReference type="InterPro" id="IPR050231">
    <property type="entry name" value="Iron_ascorbate_oxido_reductase"/>
</dbReference>
<dbReference type="InterPro" id="IPR027443">
    <property type="entry name" value="IPNS-like_sf"/>
</dbReference>
<evidence type="ECO:0000313" key="4">
    <source>
        <dbReference type="EMBL" id="GAO99029.1"/>
    </source>
</evidence>
<dbReference type="InterPro" id="IPR026992">
    <property type="entry name" value="DIOX_N"/>
</dbReference>
<dbReference type="SUPFAM" id="SSF51197">
    <property type="entry name" value="Clavaminate synthase-like"/>
    <property type="match status" value="1"/>
</dbReference>
<dbReference type="STRING" id="1629334.Cva_01702"/>
<organism evidence="4 5">
    <name type="scientific">Caedimonas varicaedens</name>
    <dbReference type="NCBI Taxonomy" id="1629334"/>
    <lineage>
        <taxon>Bacteria</taxon>
        <taxon>Pseudomonadati</taxon>
        <taxon>Pseudomonadota</taxon>
        <taxon>Alphaproteobacteria</taxon>
        <taxon>Holosporales</taxon>
        <taxon>Caedimonadaceae</taxon>
        <taxon>Caedimonas</taxon>
    </lineage>
</organism>
<dbReference type="EMBL" id="BBVC01000115">
    <property type="protein sequence ID" value="GAO99029.1"/>
    <property type="molecule type" value="Genomic_DNA"/>
</dbReference>
<dbReference type="Pfam" id="PF14226">
    <property type="entry name" value="DIOX_N"/>
    <property type="match status" value="1"/>
</dbReference>
<dbReference type="Proteomes" id="UP000036771">
    <property type="component" value="Unassembled WGS sequence"/>
</dbReference>
<keyword evidence="5" id="KW-1185">Reference proteome</keyword>
<protein>
    <submittedName>
        <fullName evidence="4">2OG-Fe(II) oxygenase superfamily protein</fullName>
    </submittedName>
</protein>
<dbReference type="Gene3D" id="2.60.120.330">
    <property type="entry name" value="B-lactam Antibiotic, Isopenicillin N Synthase, Chain"/>
    <property type="match status" value="1"/>
</dbReference>
<evidence type="ECO:0000313" key="5">
    <source>
        <dbReference type="Proteomes" id="UP000036771"/>
    </source>
</evidence>
<proteinExistence type="predicted"/>
<evidence type="ECO:0000259" key="2">
    <source>
        <dbReference type="Pfam" id="PF03171"/>
    </source>
</evidence>
<gene>
    <name evidence="4" type="ORF">Cva_01702</name>
</gene>
<dbReference type="AlphaFoldDB" id="A0A0K8MGN5"/>
<comment type="caution">
    <text evidence="4">The sequence shown here is derived from an EMBL/GenBank/DDBJ whole genome shotgun (WGS) entry which is preliminary data.</text>
</comment>
<dbReference type="PANTHER" id="PTHR47990">
    <property type="entry name" value="2-OXOGLUTARATE (2OG) AND FE(II)-DEPENDENT OXYGENASE SUPERFAMILY PROTEIN-RELATED"/>
    <property type="match status" value="1"/>
</dbReference>
<reference evidence="4 5" key="1">
    <citation type="submission" date="2015-03" db="EMBL/GenBank/DDBJ databases">
        <title>Caedibacter varicaedens, whole genome shotgun sequence.</title>
        <authorList>
            <person name="Suzuki H."/>
            <person name="Dapper A.L."/>
            <person name="Gibson A.K."/>
            <person name="Jackson C."/>
            <person name="Lee H."/>
            <person name="Pejaver V.R."/>
            <person name="Doak T."/>
            <person name="Lynch M."/>
        </authorList>
    </citation>
    <scope>NUCLEOTIDE SEQUENCE [LARGE SCALE GENOMIC DNA]</scope>
</reference>
<dbReference type="OrthoDB" id="21825at2"/>